<feature type="transmembrane region" description="Helical" evidence="4">
    <location>
        <begin position="16"/>
        <end position="39"/>
    </location>
</feature>
<feature type="transmembrane region" description="Helical" evidence="4">
    <location>
        <begin position="446"/>
        <end position="467"/>
    </location>
</feature>
<protein>
    <submittedName>
        <fullName evidence="6">ABC transporter, ATP-binding protein, putative</fullName>
    </submittedName>
</protein>
<evidence type="ECO:0000256" key="2">
    <source>
        <dbReference type="ARBA" id="ARBA00022741"/>
    </source>
</evidence>
<evidence type="ECO:0000256" key="4">
    <source>
        <dbReference type="SAM" id="Phobius"/>
    </source>
</evidence>
<feature type="transmembrane region" description="Helical" evidence="4">
    <location>
        <begin position="998"/>
        <end position="1020"/>
    </location>
</feature>
<dbReference type="PROSITE" id="PS00211">
    <property type="entry name" value="ABC_TRANSPORTER_1"/>
    <property type="match status" value="2"/>
</dbReference>
<feature type="transmembrane region" description="Helical" evidence="4">
    <location>
        <begin position="1602"/>
        <end position="1619"/>
    </location>
</feature>
<evidence type="ECO:0000256" key="1">
    <source>
        <dbReference type="ARBA" id="ARBA00022448"/>
    </source>
</evidence>
<feature type="transmembrane region" description="Helical" evidence="4">
    <location>
        <begin position="341"/>
        <end position="365"/>
    </location>
</feature>
<comment type="caution">
    <text evidence="6">The sequence shown here is derived from an EMBL/GenBank/DDBJ whole genome shotgun (WGS) entry which is preliminary data.</text>
</comment>
<dbReference type="InterPro" id="IPR017871">
    <property type="entry name" value="ABC_transporter-like_CS"/>
</dbReference>
<feature type="transmembrane region" description="Helical" evidence="4">
    <location>
        <begin position="407"/>
        <end position="425"/>
    </location>
</feature>
<dbReference type="GO" id="GO:0016887">
    <property type="term" value="F:ATP hydrolysis activity"/>
    <property type="evidence" value="ECO:0007669"/>
    <property type="project" value="InterPro"/>
</dbReference>
<dbReference type="SMART" id="SM00382">
    <property type="entry name" value="AAA"/>
    <property type="match status" value="2"/>
</dbReference>
<feature type="transmembrane region" description="Helical" evidence="4">
    <location>
        <begin position="518"/>
        <end position="541"/>
    </location>
</feature>
<dbReference type="PANTHER" id="PTHR43023">
    <property type="entry name" value="PROTEIN TRIGALACTOSYLDIACYLGLYCEROL 3, CHLOROPLASTIC"/>
    <property type="match status" value="1"/>
</dbReference>
<dbReference type="GO" id="GO:0005524">
    <property type="term" value="F:ATP binding"/>
    <property type="evidence" value="ECO:0007669"/>
    <property type="project" value="UniProtKB-KW"/>
</dbReference>
<feature type="transmembrane region" description="Helical" evidence="4">
    <location>
        <begin position="1467"/>
        <end position="1485"/>
    </location>
</feature>
<dbReference type="InterPro" id="IPR003439">
    <property type="entry name" value="ABC_transporter-like_ATP-bd"/>
</dbReference>
<reference evidence="6 7" key="1">
    <citation type="journal article" date="2009" name="PLoS Pathog.">
        <title>Draft genome sequencing of giardia intestinalis assemblage B isolate GS: is human giardiasis caused by two different species?</title>
        <authorList>
            <person name="Franzen O."/>
            <person name="Jerlstrom-Hultqvist J."/>
            <person name="Castro E."/>
            <person name="Sherwood E."/>
            <person name="Ankarklev J."/>
            <person name="Reiner D.S."/>
            <person name="Palm D."/>
            <person name="Andersson J.O."/>
            <person name="Andersson B."/>
            <person name="Svard S.G."/>
        </authorList>
    </citation>
    <scope>NUCLEOTIDE SEQUENCE [LARGE SCALE GENOMIC DNA]</scope>
    <source>
        <strain evidence="7">ATCC 50581 / GS clone H7</strain>
    </source>
</reference>
<dbReference type="InterPro" id="IPR027417">
    <property type="entry name" value="P-loop_NTPase"/>
</dbReference>
<feature type="transmembrane region" description="Helical" evidence="4">
    <location>
        <begin position="300"/>
        <end position="321"/>
    </location>
</feature>
<feature type="transmembrane region" description="Helical" evidence="4">
    <location>
        <begin position="1505"/>
        <end position="1531"/>
    </location>
</feature>
<evidence type="ECO:0000256" key="3">
    <source>
        <dbReference type="ARBA" id="ARBA00022840"/>
    </source>
</evidence>
<name>C6LSL7_GIAIB</name>
<feature type="domain" description="ABC transporter" evidence="5">
    <location>
        <begin position="1736"/>
        <end position="1974"/>
    </location>
</feature>
<keyword evidence="2" id="KW-0547">Nucleotide-binding</keyword>
<dbReference type="CDD" id="cd03263">
    <property type="entry name" value="ABC_subfamily_A"/>
    <property type="match status" value="1"/>
</dbReference>
<dbReference type="InterPro" id="IPR003593">
    <property type="entry name" value="AAA+_ATPase"/>
</dbReference>
<dbReference type="Gene3D" id="3.40.50.300">
    <property type="entry name" value="P-loop containing nucleotide triphosphate hydrolases"/>
    <property type="match status" value="2"/>
</dbReference>
<feature type="transmembrane region" description="Helical" evidence="4">
    <location>
        <begin position="377"/>
        <end position="401"/>
    </location>
</feature>
<feature type="transmembrane region" description="Helical" evidence="4">
    <location>
        <begin position="1631"/>
        <end position="1652"/>
    </location>
</feature>
<evidence type="ECO:0000313" key="6">
    <source>
        <dbReference type="EMBL" id="EET01000.1"/>
    </source>
</evidence>
<proteinExistence type="predicted"/>
<feature type="domain" description="ABC transporter" evidence="5">
    <location>
        <begin position="588"/>
        <end position="851"/>
    </location>
</feature>
<feature type="transmembrane region" description="Helical" evidence="4">
    <location>
        <begin position="1577"/>
        <end position="1596"/>
    </location>
</feature>
<dbReference type="OrthoDB" id="8061355at2759"/>
<dbReference type="Pfam" id="PF00005">
    <property type="entry name" value="ABC_tran"/>
    <property type="match status" value="2"/>
</dbReference>
<evidence type="ECO:0000259" key="5">
    <source>
        <dbReference type="PROSITE" id="PS50893"/>
    </source>
</evidence>
<dbReference type="PANTHER" id="PTHR43023:SF3">
    <property type="entry name" value="PROTEIN TRIGALACTOSYLDIACYLGLYCEROL 3, CHLOROPLASTIC"/>
    <property type="match status" value="1"/>
</dbReference>
<evidence type="ECO:0000313" key="7">
    <source>
        <dbReference type="Proteomes" id="UP000002488"/>
    </source>
</evidence>
<gene>
    <name evidence="6" type="ORF">GL50581_1757</name>
</gene>
<dbReference type="SUPFAM" id="SSF52540">
    <property type="entry name" value="P-loop containing nucleoside triphosphate hydrolases"/>
    <property type="match status" value="2"/>
</dbReference>
<organism evidence="6 7">
    <name type="scientific">Giardia intestinalis (strain ATCC 50581 / GS clone H7)</name>
    <name type="common">Giardia lamblia</name>
    <dbReference type="NCBI Taxonomy" id="598745"/>
    <lineage>
        <taxon>Eukaryota</taxon>
        <taxon>Metamonada</taxon>
        <taxon>Diplomonadida</taxon>
        <taxon>Hexamitidae</taxon>
        <taxon>Giardiinae</taxon>
        <taxon>Giardia</taxon>
    </lineage>
</organism>
<accession>C6LSL7</accession>
<keyword evidence="4" id="KW-0812">Transmembrane</keyword>
<dbReference type="Proteomes" id="UP000002488">
    <property type="component" value="Unassembled WGS sequence"/>
</dbReference>
<keyword evidence="4" id="KW-0472">Membrane</keyword>
<dbReference type="OMA" id="SIADWAY"/>
<dbReference type="PROSITE" id="PS50893">
    <property type="entry name" value="ABC_TRANSPORTER_2"/>
    <property type="match status" value="2"/>
</dbReference>
<keyword evidence="1" id="KW-0813">Transport</keyword>
<keyword evidence="4" id="KW-1133">Transmembrane helix</keyword>
<keyword evidence="3 6" id="KW-0067">ATP-binding</keyword>
<feature type="transmembrane region" description="Helical" evidence="4">
    <location>
        <begin position="1543"/>
        <end position="1570"/>
    </location>
</feature>
<sequence length="2071" mass="232008">MPSLLDFTLLLYKRRALLIVALVLSPTLVFLTLFGIFEITNNLPFPLRMPAAMQLPSLPACDNSFYCTKDTIYLAYSPNTRETQELVKLIINSSNLSALNTRTMGFESSDRMIKNMSLLGLGPDPAAYISSLNVQTVMREHLKYGNKTLHDEIDPTIHILDTPNAQKMISTIYGIDYNDYRTAYNHAFSTYHNIFLAIDFSISPQTISTQTGVSIPSSISYTLYYNQTMLSKYVYQTKDDITFSIGDLWNPNFWTALSYTVNRLVDGAILKYYRGLEYTYDLATYVKRSDTTVYLINRTYCFMGIALGLNLILSTVVAGNFRGRTHTSLRRLGVKEINLLGTNALCLLSLNLISMIVFCSLNFLIRAYPFAEFEYSVVFVFAIIFALSNTGFALLLAYIFYSPALSLVLSAFSVLCFVIIPFLILSHSDTKVSLWQPLVVPKEVTWIFVVLIPLFCSFALVDMLLMMTEGGFLYSFNPLDYTKIPISFITSDWNSYHSTPRICVSSTSSNDCIFHFPMVWWLVLVSLLQSLVAIPLLLLLLTHSKPEFSWRGIPWYFLFSKRFWRVQRDHRHNKSRILRNIDNCKATLEIHGLKKTYRSCRRKNDVLRDFNLKLHRKEILGLVAASGGGKSTLLNILSGEMKFESMPDDPENSMHMPVFNVLEHYDLRSPYDAYYLKPNIGYCPQDRTNVWMTMSVYENVYYSTVFRSKSLGTYDSKILGVHGSVDNYVKFLLSKIHLADSSVQTRLAKDLSGGMLRRLALANATAGYPAIFFFDEITSGVDPLLKRQIWTFVKDLVELGDASAILTTHDASEIAELATSVLIFRDGKTIHASTPLELRRLHGDYTLSLIFGDSKLLPELPEFTANKAVDLLRRILASIAPDCVASKNLSEIKLSSVFPHVIKISIPSAFLDHASSILPVTQGIELFCKDYGIDYTLSKASLDDVFVKLVDTKPSDSTSKTNISQVSSAVYKKITRPMRPSPMKYMFYKNWLTDYREYFAKFICVFIVNVAATALVVSMLSNSIKTVTESAAQLYRPLTAAYAEGCISVCRSTASGKPLKDSIEGCFSNRNTAAFAPFYQYMSSSPVCQSYAKFLGLDTANTSYYVLGDRAYIQPQQGLDSSIADWAYLGVITGETPAAWLGKRVGDAGYPHFGGLELRTLKPDATPQDDLALLLDKQKLPQEWIIPMDTYDTITPFYGVDSTMEFTTPATDKNNVFSYYFPKTILSTAKYECLVPHNSGYRVSTSGGCPDDTQAKTCIYRDEGVVYFSTVQNMMREFYNAQAKTINYVDQSEALNVSRRILTVRGTFMRMPTAVIAIHSSSTLSALNFTLYGPLPPLGTQNRGFSGTYINLRFNSTNHRANMPAFPYFGGVGALGYSMLQNPLRIDPSLAVPMLDQVVRFVGAIFRRDIMNAELSKGTSYDQALKIAYGFTYTAKIQAMPYFSNSSFAFPSDHIIVLRQLELLTSYVMPFVFLVPMIIVGIRVAREIEERLLRVFLLHNVSKHLFLGSHILYYTLWSFIATFFCIIIISISMPNFLWNNPPGITICLLFLYLLASFNCTTYSILIALLVKQMRLSILLISIVVFIDIIYCSIIKMNEPISLALSLVLPSLGVFWELTYTVSFGFVNIGPIVACVVIFLVHLGFCFVAIYFIDGCATCIGYKSRSAVHQHDVQDPRIYTSFTAPPDSPSAMSAISSPTVLDRSVDDFALTRTPLQSVFSTLSNSAFNENVSVRTHLDIKNVFHRYPTGNVAIKDISFSIADGEVFALLGGNGAGKSTLMHALTGLHIPTRGTAMCILNDKDSRKINLFSPTTRHGELLTIIPQDDLLYPEFTVLDHMVIMAGITSKNLKPNIKSIQVVLQTVELYDHMHKRARELSGGMQRRLTLAMVIVSSPSLVCLDEITTGLSSRMKADIWKAIIASRGVCRTMMLTTHDMAEVEALADRCCIMKLGEIVALGTMAELCNRSKVKFSITIALRSGNSDAEPSKFSLAAVEVASLASQYTEKIRSTQTGAHLIKHTLSESTGCVTYKFDAHASLANVLSDLDHIGILSLYYWTIESCRFEQAFMDFIEE</sequence>
<dbReference type="EMBL" id="ACGJ01002197">
    <property type="protein sequence ID" value="EET01000.1"/>
    <property type="molecule type" value="Genomic_DNA"/>
</dbReference>
<dbReference type="VEuPathDB" id="GiardiaDB:GL50581_1757"/>